<dbReference type="InterPro" id="IPR023366">
    <property type="entry name" value="ATP_synth_asu-like_sf"/>
</dbReference>
<feature type="domain" description="Lumazine-binding" evidence="5">
    <location>
        <begin position="1"/>
        <end position="96"/>
    </location>
</feature>
<dbReference type="NCBIfam" id="NF006767">
    <property type="entry name" value="PRK09289.1"/>
    <property type="match status" value="1"/>
</dbReference>
<dbReference type="SUPFAM" id="SSF63380">
    <property type="entry name" value="Riboflavin synthase domain-like"/>
    <property type="match status" value="2"/>
</dbReference>
<dbReference type="Gene3D" id="2.40.30.20">
    <property type="match status" value="2"/>
</dbReference>
<evidence type="ECO:0000256" key="3">
    <source>
        <dbReference type="NCBIfam" id="TIGR00187"/>
    </source>
</evidence>
<reference evidence="6" key="2">
    <citation type="journal article" date="2015" name="ISME J.">
        <title>A new class of marine Euryarchaeota group II from the Mediterranean deep chlorophyll maximum.</title>
        <authorList>
            <person name="Martin-Cuadrado A.B."/>
            <person name="Garcia-Heredia I."/>
            <person name="Molto A.G."/>
            <person name="Lopez-Ubeda R."/>
            <person name="Kimes N."/>
            <person name="Lopez-Garcia P."/>
            <person name="Moreira D."/>
            <person name="Rodriguez-Valera F."/>
        </authorList>
    </citation>
    <scope>NUCLEOTIDE SEQUENCE</scope>
</reference>
<dbReference type="GO" id="GO:0004746">
    <property type="term" value="F:riboflavin synthase activity"/>
    <property type="evidence" value="ECO:0007669"/>
    <property type="project" value="UniProtKB-UniRule"/>
</dbReference>
<dbReference type="InterPro" id="IPR017938">
    <property type="entry name" value="Riboflavin_synthase-like_b-brl"/>
</dbReference>
<protein>
    <recommendedName>
        <fullName evidence="3">Riboflavin synthase</fullName>
        <ecNumber evidence="3">2.5.1.9</ecNumber>
    </recommendedName>
</protein>
<evidence type="ECO:0000256" key="2">
    <source>
        <dbReference type="ARBA" id="ARBA00022737"/>
    </source>
</evidence>
<reference evidence="6" key="1">
    <citation type="submission" date="2014-11" db="EMBL/GenBank/DDBJ databases">
        <authorList>
            <person name="Zhu J."/>
            <person name="Qi W."/>
            <person name="Song R."/>
        </authorList>
    </citation>
    <scope>NUCLEOTIDE SEQUENCE</scope>
</reference>
<evidence type="ECO:0000259" key="5">
    <source>
        <dbReference type="PROSITE" id="PS51177"/>
    </source>
</evidence>
<dbReference type="PANTHER" id="PTHR21098:SF0">
    <property type="entry name" value="RIBOFLAVIN SYNTHASE"/>
    <property type="match status" value="1"/>
</dbReference>
<dbReference type="CDD" id="cd00402">
    <property type="entry name" value="Riboflavin_synthase_like"/>
    <property type="match status" value="1"/>
</dbReference>
<dbReference type="GO" id="GO:0009231">
    <property type="term" value="P:riboflavin biosynthetic process"/>
    <property type="evidence" value="ECO:0007669"/>
    <property type="project" value="TreeGrafter"/>
</dbReference>
<dbReference type="FunFam" id="2.40.30.20:FF:000003">
    <property type="entry name" value="Riboflavin synthase, alpha subunit"/>
    <property type="match status" value="1"/>
</dbReference>
<dbReference type="NCBIfam" id="NF009566">
    <property type="entry name" value="PRK13020.1"/>
    <property type="match status" value="1"/>
</dbReference>
<sequence length="203" mass="21664">MFTGIVQGTGTIISIDKKSTSSTLSIDLGELSSHLSLGSSVSIDGVCMTVTSQKDTIVFFDAIQETLSRTTLGQALEGDVVNLERALKMGDELGGHLLSGHIMCKSSVVSRKSNGEGVDLEISINDELKPYIMEKGYIAIDGISLTIGKVNQNTFNLHLIPETLERTTINSKIEGSLVNIEIDSITQAVVSTVASIMDNSTKI</sequence>
<dbReference type="PANTHER" id="PTHR21098">
    <property type="entry name" value="RIBOFLAVIN SYNTHASE ALPHA CHAIN"/>
    <property type="match status" value="1"/>
</dbReference>
<dbReference type="PROSITE" id="PS51177">
    <property type="entry name" value="LUMAZINE_BIND"/>
    <property type="match status" value="2"/>
</dbReference>
<dbReference type="Pfam" id="PF00677">
    <property type="entry name" value="Lum_binding"/>
    <property type="match status" value="2"/>
</dbReference>
<feature type="domain" description="Lumazine-binding" evidence="5">
    <location>
        <begin position="97"/>
        <end position="193"/>
    </location>
</feature>
<dbReference type="InterPro" id="IPR001783">
    <property type="entry name" value="Lumazine-bd"/>
</dbReference>
<evidence type="ECO:0000256" key="4">
    <source>
        <dbReference type="PROSITE-ProRule" id="PRU00524"/>
    </source>
</evidence>
<feature type="repeat" description="Lumazine-binding" evidence="4">
    <location>
        <begin position="97"/>
        <end position="193"/>
    </location>
</feature>
<dbReference type="PIRSF" id="PIRSF000498">
    <property type="entry name" value="Riboflavin_syn_A"/>
    <property type="match status" value="1"/>
</dbReference>
<accession>A0A1B1TB16</accession>
<name>A0A1B1TB16_9ARCH</name>
<feature type="repeat" description="Lumazine-binding" evidence="4">
    <location>
        <begin position="1"/>
        <end position="96"/>
    </location>
</feature>
<organism evidence="6">
    <name type="scientific">uncultured Poseidoniia archaeon</name>
    <dbReference type="NCBI Taxonomy" id="1697135"/>
    <lineage>
        <taxon>Archaea</taxon>
        <taxon>Methanobacteriati</taxon>
        <taxon>Thermoplasmatota</taxon>
        <taxon>Candidatus Poseidoniia</taxon>
        <taxon>environmental samples</taxon>
    </lineage>
</organism>
<evidence type="ECO:0000256" key="1">
    <source>
        <dbReference type="ARBA" id="ARBA00022679"/>
    </source>
</evidence>
<proteinExistence type="predicted"/>
<evidence type="ECO:0000313" key="6">
    <source>
        <dbReference type="EMBL" id="ANV79455.1"/>
    </source>
</evidence>
<dbReference type="InterPro" id="IPR026017">
    <property type="entry name" value="Lumazine-bd_dom"/>
</dbReference>
<dbReference type="EC" id="2.5.1.9" evidence="3"/>
<dbReference type="NCBIfam" id="TIGR00187">
    <property type="entry name" value="ribE"/>
    <property type="match status" value="1"/>
</dbReference>
<dbReference type="AlphaFoldDB" id="A0A1B1TB16"/>
<dbReference type="EMBL" id="KP211832">
    <property type="protein sequence ID" value="ANV79455.1"/>
    <property type="molecule type" value="Genomic_DNA"/>
</dbReference>
<keyword evidence="2" id="KW-0677">Repeat</keyword>
<keyword evidence="1" id="KW-0808">Transferase</keyword>